<gene>
    <name evidence="3" type="ORF">SAMN05444280_12032</name>
</gene>
<keyword evidence="1" id="KW-0732">Signal</keyword>
<evidence type="ECO:0000313" key="3">
    <source>
        <dbReference type="EMBL" id="SHJ46291.1"/>
    </source>
</evidence>
<evidence type="ECO:0000259" key="2">
    <source>
        <dbReference type="Pfam" id="PF13568"/>
    </source>
</evidence>
<dbReference type="InterPro" id="IPR025665">
    <property type="entry name" value="Beta-barrel_OMP_2"/>
</dbReference>
<keyword evidence="4" id="KW-1185">Reference proteome</keyword>
<dbReference type="AlphaFoldDB" id="A0A1M6JHY4"/>
<dbReference type="Pfam" id="PF13568">
    <property type="entry name" value="OMP_b-brl_2"/>
    <property type="match status" value="1"/>
</dbReference>
<sequence length="193" mass="22088">MKRVLLFTLALFATGLLHGQEKFEIGLVAGGGYFNTGDLENEFDFTNTLSANGGVYFLKPVFNRQFVETGLLFNYRKTEIDETFLRDDMSLIGVSLNSLELPVNYGLKLNNNWMIKAGLSGAWLLDENIEQEKFEINGQLGVGYDLNRIKIFLNYQQGINKTDFMLRDGDRGLFIKHRRSLLKLDVNVPIFRF</sequence>
<dbReference type="STRING" id="1168035.SAMN05444280_12032"/>
<organism evidence="3 4">
    <name type="scientific">Tangfeifania diversioriginum</name>
    <dbReference type="NCBI Taxonomy" id="1168035"/>
    <lineage>
        <taxon>Bacteria</taxon>
        <taxon>Pseudomonadati</taxon>
        <taxon>Bacteroidota</taxon>
        <taxon>Bacteroidia</taxon>
        <taxon>Marinilabiliales</taxon>
        <taxon>Prolixibacteraceae</taxon>
        <taxon>Tangfeifania</taxon>
    </lineage>
</organism>
<dbReference type="OrthoDB" id="9829999at2"/>
<evidence type="ECO:0000256" key="1">
    <source>
        <dbReference type="SAM" id="SignalP"/>
    </source>
</evidence>
<dbReference type="RefSeq" id="WP_083578248.1">
    <property type="nucleotide sequence ID" value="NZ_FQZE01000020.1"/>
</dbReference>
<feature type="chain" id="PRO_5013314181" evidence="1">
    <location>
        <begin position="20"/>
        <end position="193"/>
    </location>
</feature>
<dbReference type="EMBL" id="FQZE01000020">
    <property type="protein sequence ID" value="SHJ46291.1"/>
    <property type="molecule type" value="Genomic_DNA"/>
</dbReference>
<feature type="signal peptide" evidence="1">
    <location>
        <begin position="1"/>
        <end position="19"/>
    </location>
</feature>
<protein>
    <submittedName>
        <fullName evidence="3">Outer membrane protein beta-barrel domain-containing protein</fullName>
    </submittedName>
</protein>
<evidence type="ECO:0000313" key="4">
    <source>
        <dbReference type="Proteomes" id="UP000184050"/>
    </source>
</evidence>
<feature type="domain" description="Outer membrane protein beta-barrel" evidence="2">
    <location>
        <begin position="23"/>
        <end position="162"/>
    </location>
</feature>
<name>A0A1M6JHY4_9BACT</name>
<accession>A0A1M6JHY4</accession>
<proteinExistence type="predicted"/>
<reference evidence="3 4" key="1">
    <citation type="submission" date="2016-11" db="EMBL/GenBank/DDBJ databases">
        <authorList>
            <person name="Jaros S."/>
            <person name="Januszkiewicz K."/>
            <person name="Wedrychowicz H."/>
        </authorList>
    </citation>
    <scope>NUCLEOTIDE SEQUENCE [LARGE SCALE GENOMIC DNA]</scope>
    <source>
        <strain evidence="3 4">DSM 27063</strain>
    </source>
</reference>
<dbReference type="Proteomes" id="UP000184050">
    <property type="component" value="Unassembled WGS sequence"/>
</dbReference>